<feature type="domain" description="DNA2/NAM7 helicase helicase" evidence="7">
    <location>
        <begin position="1353"/>
        <end position="1421"/>
    </location>
</feature>
<evidence type="ECO:0000256" key="4">
    <source>
        <dbReference type="ARBA" id="ARBA00022806"/>
    </source>
</evidence>
<dbReference type="OrthoDB" id="6513042at2759"/>
<keyword evidence="5" id="KW-0067">ATP-binding</keyword>
<keyword evidence="4" id="KW-0347">Helicase</keyword>
<keyword evidence="3" id="KW-0378">Hydrolase</keyword>
<dbReference type="InterPro" id="IPR047187">
    <property type="entry name" value="SF1_C_Upf1"/>
</dbReference>
<evidence type="ECO:0000259" key="7">
    <source>
        <dbReference type="Pfam" id="PF13086"/>
    </source>
</evidence>
<proteinExistence type="inferred from homology"/>
<dbReference type="Proteomes" id="UP000308199">
    <property type="component" value="Unassembled WGS sequence"/>
</dbReference>
<feature type="domain" description="DNA2/NAM7 helicase-like C-terminal" evidence="8">
    <location>
        <begin position="1429"/>
        <end position="1631"/>
    </location>
</feature>
<dbReference type="Pfam" id="PF13086">
    <property type="entry name" value="AAA_11"/>
    <property type="match status" value="2"/>
</dbReference>
<evidence type="ECO:0000313" key="9">
    <source>
        <dbReference type="EMBL" id="THH07660.1"/>
    </source>
</evidence>
<dbReference type="Gene3D" id="3.40.50.300">
    <property type="entry name" value="P-loop containing nucleotide triphosphate hydrolases"/>
    <property type="match status" value="2"/>
</dbReference>
<organism evidence="9 10">
    <name type="scientific">Phellinidium pouzarii</name>
    <dbReference type="NCBI Taxonomy" id="167371"/>
    <lineage>
        <taxon>Eukaryota</taxon>
        <taxon>Fungi</taxon>
        <taxon>Dikarya</taxon>
        <taxon>Basidiomycota</taxon>
        <taxon>Agaricomycotina</taxon>
        <taxon>Agaricomycetes</taxon>
        <taxon>Hymenochaetales</taxon>
        <taxon>Hymenochaetaceae</taxon>
        <taxon>Phellinidium</taxon>
    </lineage>
</organism>
<dbReference type="GO" id="GO:0003723">
    <property type="term" value="F:RNA binding"/>
    <property type="evidence" value="ECO:0007669"/>
    <property type="project" value="UniProtKB-KW"/>
</dbReference>
<keyword evidence="2" id="KW-0547">Nucleotide-binding</keyword>
<evidence type="ECO:0000313" key="10">
    <source>
        <dbReference type="Proteomes" id="UP000308199"/>
    </source>
</evidence>
<sequence length="1660" mass="187291">MKPIFLHKPSPDDEEWHFTIDHDILQAACGINHGKVITFTADAIQFGIEPLQSNRVLQTDDSSKFVLAHFGSLRFPNLSLSLTAKYIQRMLDSGLYLNGVQYRFYHHSPSQLRSRSCYLREAGTDQELDHLISQLGSFDGIHNIAKRAKRIGLLFSSTAIGLYLDVKYTADIPDIESGGELFSDGCGLVSRHWGNQLSKHKGIVFRNRRYTPSIFQIRYLGYKGVVMLHPPLDVMKKHLVAFRKSMKKFSANVEPMFSVIDFSTPYSFGRLNNDVVVLLSSLGVSNEKLLEKQEEYFQWLIKASDDVPSAINFLSCLGQYALSERILLDGIESSDNQKGIHRFLMQEVKKFKKDGKMRVRMMVHKSRLLYGVCDPFKVLKEGQIFVRVSDGRRGQTTLANMSVLVARNPCLHPGDCLKLQAVHSEKLEHLVDCIVFASVGRRAAPSMISGGDLDGDRFFVCWDPNIIPSKVAESYNYPPNKEHTKLNITRQDLVQHFASYNTSGLAKVALLHQKWARYAPGGAMSPQCQELNALHSKAVDGARIEIPDRLQTPPTNDKPHVIDVLTEAASKFAETFLQNNIMQARSALSREDADSLMIELLKSKQRSLSEFELLNLARTLAHKYQLDLSKHLLHVDFSSLTTQEKYELCTDPYLSPEQNPYMWNSLVRSDIVSARDLADRNLEGPLRLQRLYSSEIHGMSSFFEYLRQGVQDFTRKVLIIRSGHRFAIGVFIRGEIPWDEDSQVNDNVVVCAFLSRTSESMSAYRPCTEGYRLYCGDNLFQLYNKQRGDTFIFLGARRVHSCDEEIITSIALQKISQRVQKQIGRINKTQVTAIEIHVVSNRDRVSQRIFDLRFDQVPTEEFLPRFPLGSSTFVLRSIQDVDWSTKPSYFRKIFLDESAAERVFTTLSSVELDQFMDFAIAHRADKELFLAFERRILSTEDLHPDTIGKRIEQYPSLVYALLKRYPPNDAKLPTELDALVYLVVRNVIRCANAFSIACLTALEKIKLSVASLPVNQYLELLMLASLGLRARNLADGIWLAQEVMFILHEARAEICATSMAAAYIHKHALAVAINLAEEAAEECPCNEKGQLAKQNKAPTRTKLFPVEEKTDIVSAHIRIDAGASPRLHSHVRLRASSDPENDIVERVIIDGKVTHYSAGELRLELIHPLPPEYKEMEWDIYDAGSIATTNVMMSALQRLESEKSKCCRFYSAITGSASEDELAPANEEGNDYFIANANLNESQIAAIDASKFPLNIVWGPPGTGKTTVMIEILRKFLHLRSKGVVSRILMAASTHNAVDNVLERFRREKLLEDGQILRVATEMSKVNKDLQYFSVDARIGGDMYQDQKLRKEADRRVKEAVIVFTTCTGAGLGTLRNLDFDTVLVDEASQITEACALIPLVKGCKRAVIVGDHVQLRPTVKPLGKALDYDISLLERLYTGDEHHWVSRTMLDVQYRFPERLARFPSSKFYNGRLRTGVINSKESLSLLTRSVFPWPKDEYGSAIPALFVPCSIEENMGKSSKVNKAQVMLVAHIVSLLKTPAQPQWTEDVNKLSITALSPYLLQVQELRDALPSSTNASTVDGFQGREDDIIILSTVRSNVSHRIGFLNDERRLNVAWTRAKLALIIVGDKDTLSANPLWKDAISACDVVNIQTPTPRRQ</sequence>
<evidence type="ECO:0000259" key="8">
    <source>
        <dbReference type="Pfam" id="PF13087"/>
    </source>
</evidence>
<evidence type="ECO:0000256" key="2">
    <source>
        <dbReference type="ARBA" id="ARBA00022741"/>
    </source>
</evidence>
<accession>A0A4S4LDD4</accession>
<dbReference type="GO" id="GO:0004386">
    <property type="term" value="F:helicase activity"/>
    <property type="evidence" value="ECO:0007669"/>
    <property type="project" value="UniProtKB-KW"/>
</dbReference>
<name>A0A4S4LDD4_9AGAM</name>
<keyword evidence="10" id="KW-1185">Reference proteome</keyword>
<gene>
    <name evidence="9" type="ORF">EW145_g3223</name>
</gene>
<comment type="similarity">
    <text evidence="1">Belongs to the DNA2/NAM7 helicase family.</text>
</comment>
<dbReference type="InterPro" id="IPR057596">
    <property type="entry name" value="RDRP_core"/>
</dbReference>
<evidence type="ECO:0000256" key="3">
    <source>
        <dbReference type="ARBA" id="ARBA00022801"/>
    </source>
</evidence>
<dbReference type="EMBL" id="SGPK01000132">
    <property type="protein sequence ID" value="THH07660.1"/>
    <property type="molecule type" value="Genomic_DNA"/>
</dbReference>
<feature type="domain" description="DNA2/NAM7 helicase helicase" evidence="7">
    <location>
        <begin position="1238"/>
        <end position="1352"/>
    </location>
</feature>
<dbReference type="SUPFAM" id="SSF52540">
    <property type="entry name" value="P-loop containing nucleoside triphosphate hydrolases"/>
    <property type="match status" value="1"/>
</dbReference>
<dbReference type="PANTHER" id="PTHR23079">
    <property type="entry name" value="RNA-DEPENDENT RNA POLYMERASE"/>
    <property type="match status" value="1"/>
</dbReference>
<dbReference type="GO" id="GO:0031380">
    <property type="term" value="C:nuclear RNA-directed RNA polymerase complex"/>
    <property type="evidence" value="ECO:0007669"/>
    <property type="project" value="TreeGrafter"/>
</dbReference>
<dbReference type="PANTHER" id="PTHR23079:SF55">
    <property type="entry name" value="RNA-DIRECTED RNA POLYMERASE"/>
    <property type="match status" value="1"/>
</dbReference>
<dbReference type="FunFam" id="3.40.50.300:FF:000326">
    <property type="entry name" value="P-loop containing nucleoside triphosphate hydrolase"/>
    <property type="match status" value="1"/>
</dbReference>
<evidence type="ECO:0000256" key="1">
    <source>
        <dbReference type="ARBA" id="ARBA00007913"/>
    </source>
</evidence>
<dbReference type="GO" id="GO:0005694">
    <property type="term" value="C:chromosome"/>
    <property type="evidence" value="ECO:0007669"/>
    <property type="project" value="UniProtKB-ARBA"/>
</dbReference>
<feature type="domain" description="RDRP core" evidence="6">
    <location>
        <begin position="47"/>
        <end position="549"/>
    </location>
</feature>
<dbReference type="InterPro" id="IPR041679">
    <property type="entry name" value="DNA2/NAM7-like_C"/>
</dbReference>
<dbReference type="GO" id="GO:0003968">
    <property type="term" value="F:RNA-directed RNA polymerase activity"/>
    <property type="evidence" value="ECO:0007669"/>
    <property type="project" value="UniProtKB-KW"/>
</dbReference>
<evidence type="ECO:0000259" key="6">
    <source>
        <dbReference type="Pfam" id="PF05183"/>
    </source>
</evidence>
<dbReference type="Pfam" id="PF05183">
    <property type="entry name" value="RdRP"/>
    <property type="match status" value="1"/>
</dbReference>
<evidence type="ECO:0000256" key="5">
    <source>
        <dbReference type="ARBA" id="ARBA00022840"/>
    </source>
</evidence>
<dbReference type="GO" id="GO:0016787">
    <property type="term" value="F:hydrolase activity"/>
    <property type="evidence" value="ECO:0007669"/>
    <property type="project" value="UniProtKB-KW"/>
</dbReference>
<dbReference type="GO" id="GO:0005524">
    <property type="term" value="F:ATP binding"/>
    <property type="evidence" value="ECO:0007669"/>
    <property type="project" value="UniProtKB-KW"/>
</dbReference>
<dbReference type="InterPro" id="IPR007855">
    <property type="entry name" value="RDRP"/>
</dbReference>
<dbReference type="GO" id="GO:0030422">
    <property type="term" value="P:siRNA processing"/>
    <property type="evidence" value="ECO:0007669"/>
    <property type="project" value="TreeGrafter"/>
</dbReference>
<dbReference type="InterPro" id="IPR027417">
    <property type="entry name" value="P-loop_NTPase"/>
</dbReference>
<comment type="caution">
    <text evidence="9">The sequence shown here is derived from an EMBL/GenBank/DDBJ whole genome shotgun (WGS) entry which is preliminary data.</text>
</comment>
<protein>
    <submittedName>
        <fullName evidence="9">Uncharacterized protein</fullName>
    </submittedName>
</protein>
<reference evidence="9 10" key="1">
    <citation type="submission" date="2019-02" db="EMBL/GenBank/DDBJ databases">
        <title>Genome sequencing of the rare red list fungi Phellinidium pouzarii.</title>
        <authorList>
            <person name="Buettner E."/>
            <person name="Kellner H."/>
        </authorList>
    </citation>
    <scope>NUCLEOTIDE SEQUENCE [LARGE SCALE GENOMIC DNA]</scope>
    <source>
        <strain evidence="9 10">DSM 108285</strain>
    </source>
</reference>
<dbReference type="CDD" id="cd18808">
    <property type="entry name" value="SF1_C_Upf1"/>
    <property type="match status" value="1"/>
</dbReference>
<dbReference type="Pfam" id="PF13087">
    <property type="entry name" value="AAA_12"/>
    <property type="match status" value="1"/>
</dbReference>
<dbReference type="InterPro" id="IPR041677">
    <property type="entry name" value="DNA2/NAM7_AAA_11"/>
</dbReference>